<keyword evidence="2" id="KW-1185">Reference proteome</keyword>
<proteinExistence type="predicted"/>
<reference evidence="2" key="2">
    <citation type="submission" date="2015-01" db="EMBL/GenBank/DDBJ databases">
        <title>Evolutionary Origins and Diversification of the Mycorrhizal Mutualists.</title>
        <authorList>
            <consortium name="DOE Joint Genome Institute"/>
            <consortium name="Mycorrhizal Genomics Consortium"/>
            <person name="Kohler A."/>
            <person name="Kuo A."/>
            <person name="Nagy L.G."/>
            <person name="Floudas D."/>
            <person name="Copeland A."/>
            <person name="Barry K.W."/>
            <person name="Cichocki N."/>
            <person name="Veneault-Fourrey C."/>
            <person name="LaButti K."/>
            <person name="Lindquist E.A."/>
            <person name="Lipzen A."/>
            <person name="Lundell T."/>
            <person name="Morin E."/>
            <person name="Murat C."/>
            <person name="Riley R."/>
            <person name="Ohm R."/>
            <person name="Sun H."/>
            <person name="Tunlid A."/>
            <person name="Henrissat B."/>
            <person name="Grigoriev I.V."/>
            <person name="Hibbett D.S."/>
            <person name="Martin F."/>
        </authorList>
    </citation>
    <scope>NUCLEOTIDE SEQUENCE [LARGE SCALE GENOMIC DNA]</scope>
    <source>
        <strain evidence="2">MAFF 305830</strain>
    </source>
</reference>
<protein>
    <submittedName>
        <fullName evidence="1">Uncharacterized protein</fullName>
    </submittedName>
</protein>
<dbReference type="AlphaFoldDB" id="A0A0C2X1P7"/>
<sequence>MKHLSQITSKIFTNKPSFPKTQDQKTLERQKGELDSFMLSFSTHDAIIETVHKTLFEIFKARNMSGMPIRDLRIDDFATLKDGWNGTFGDRTTLLESEIELVIDGSDRDRVCGRVVELLNAALIAASYGGNFDDDVYEGYKSGKDLSYHH</sequence>
<dbReference type="HOGENOM" id="CLU_1741704_0_0_1"/>
<name>A0A0C2X1P7_SERVB</name>
<evidence type="ECO:0000313" key="1">
    <source>
        <dbReference type="EMBL" id="KIM32178.1"/>
    </source>
</evidence>
<dbReference type="Proteomes" id="UP000054097">
    <property type="component" value="Unassembled WGS sequence"/>
</dbReference>
<evidence type="ECO:0000313" key="2">
    <source>
        <dbReference type="Proteomes" id="UP000054097"/>
    </source>
</evidence>
<reference evidence="1 2" key="1">
    <citation type="submission" date="2014-04" db="EMBL/GenBank/DDBJ databases">
        <authorList>
            <consortium name="DOE Joint Genome Institute"/>
            <person name="Kuo A."/>
            <person name="Zuccaro A."/>
            <person name="Kohler A."/>
            <person name="Nagy L.G."/>
            <person name="Floudas D."/>
            <person name="Copeland A."/>
            <person name="Barry K.W."/>
            <person name="Cichocki N."/>
            <person name="Veneault-Fourrey C."/>
            <person name="LaButti K."/>
            <person name="Lindquist E.A."/>
            <person name="Lipzen A."/>
            <person name="Lundell T."/>
            <person name="Morin E."/>
            <person name="Murat C."/>
            <person name="Sun H."/>
            <person name="Tunlid A."/>
            <person name="Henrissat B."/>
            <person name="Grigoriev I.V."/>
            <person name="Hibbett D.S."/>
            <person name="Martin F."/>
            <person name="Nordberg H.P."/>
            <person name="Cantor M.N."/>
            <person name="Hua S.X."/>
        </authorList>
    </citation>
    <scope>NUCLEOTIDE SEQUENCE [LARGE SCALE GENOMIC DNA]</scope>
    <source>
        <strain evidence="1 2">MAFF 305830</strain>
    </source>
</reference>
<dbReference type="OrthoDB" id="3234031at2759"/>
<gene>
    <name evidence="1" type="ORF">M408DRAFT_326828</name>
</gene>
<organism evidence="1 2">
    <name type="scientific">Serendipita vermifera MAFF 305830</name>
    <dbReference type="NCBI Taxonomy" id="933852"/>
    <lineage>
        <taxon>Eukaryota</taxon>
        <taxon>Fungi</taxon>
        <taxon>Dikarya</taxon>
        <taxon>Basidiomycota</taxon>
        <taxon>Agaricomycotina</taxon>
        <taxon>Agaricomycetes</taxon>
        <taxon>Sebacinales</taxon>
        <taxon>Serendipitaceae</taxon>
        <taxon>Serendipita</taxon>
    </lineage>
</organism>
<dbReference type="EMBL" id="KN824280">
    <property type="protein sequence ID" value="KIM32178.1"/>
    <property type="molecule type" value="Genomic_DNA"/>
</dbReference>
<accession>A0A0C2X1P7</accession>